<dbReference type="GO" id="GO:0008270">
    <property type="term" value="F:zinc ion binding"/>
    <property type="evidence" value="ECO:0007669"/>
    <property type="project" value="UniProtKB-KW"/>
</dbReference>
<feature type="compositionally biased region" description="Low complexity" evidence="5">
    <location>
        <begin position="201"/>
        <end position="240"/>
    </location>
</feature>
<dbReference type="Proteomes" id="UP000612055">
    <property type="component" value="Unassembled WGS sequence"/>
</dbReference>
<dbReference type="Pfam" id="PF01753">
    <property type="entry name" value="zf-MYND"/>
    <property type="match status" value="2"/>
</dbReference>
<dbReference type="Gene3D" id="6.10.140.2220">
    <property type="match status" value="2"/>
</dbReference>
<evidence type="ECO:0000256" key="1">
    <source>
        <dbReference type="ARBA" id="ARBA00022723"/>
    </source>
</evidence>
<evidence type="ECO:0000313" key="9">
    <source>
        <dbReference type="Proteomes" id="UP000612055"/>
    </source>
</evidence>
<evidence type="ECO:0000256" key="6">
    <source>
        <dbReference type="SAM" id="Phobius"/>
    </source>
</evidence>
<evidence type="ECO:0000256" key="3">
    <source>
        <dbReference type="ARBA" id="ARBA00022833"/>
    </source>
</evidence>
<dbReference type="PROSITE" id="PS50865">
    <property type="entry name" value="ZF_MYND_2"/>
    <property type="match status" value="2"/>
</dbReference>
<feature type="domain" description="MYND-type" evidence="7">
    <location>
        <begin position="824"/>
        <end position="866"/>
    </location>
</feature>
<evidence type="ECO:0000256" key="4">
    <source>
        <dbReference type="PROSITE-ProRule" id="PRU00134"/>
    </source>
</evidence>
<proteinExistence type="predicted"/>
<dbReference type="EMBL" id="JAEHOE010000157">
    <property type="protein sequence ID" value="KAG2484103.1"/>
    <property type="molecule type" value="Genomic_DNA"/>
</dbReference>
<keyword evidence="6" id="KW-0812">Transmembrane</keyword>
<keyword evidence="2 4" id="KW-0863">Zinc-finger</keyword>
<accession>A0A835XJS2</accession>
<name>A0A835XJS2_9CHLO</name>
<feature type="transmembrane region" description="Helical" evidence="6">
    <location>
        <begin position="285"/>
        <end position="306"/>
    </location>
</feature>
<dbReference type="SUPFAM" id="SSF144232">
    <property type="entry name" value="HIT/MYND zinc finger-like"/>
    <property type="match status" value="2"/>
</dbReference>
<evidence type="ECO:0000259" key="7">
    <source>
        <dbReference type="PROSITE" id="PS50865"/>
    </source>
</evidence>
<protein>
    <recommendedName>
        <fullName evidence="7">MYND-type domain-containing protein</fullName>
    </recommendedName>
</protein>
<keyword evidence="6" id="KW-1133">Transmembrane helix</keyword>
<gene>
    <name evidence="8" type="ORF">HYH03_017055</name>
</gene>
<feature type="compositionally biased region" description="Gly residues" evidence="5">
    <location>
        <begin position="18"/>
        <end position="35"/>
    </location>
</feature>
<keyword evidence="6" id="KW-0472">Membrane</keyword>
<reference evidence="8" key="1">
    <citation type="journal article" date="2020" name="bioRxiv">
        <title>Comparative genomics of Chlamydomonas.</title>
        <authorList>
            <person name="Craig R.J."/>
            <person name="Hasan A.R."/>
            <person name="Ness R.W."/>
            <person name="Keightley P.D."/>
        </authorList>
    </citation>
    <scope>NUCLEOTIDE SEQUENCE</scope>
    <source>
        <strain evidence="8">CCAP 11/70</strain>
    </source>
</reference>
<feature type="domain" description="MYND-type" evidence="7">
    <location>
        <begin position="1875"/>
        <end position="1917"/>
    </location>
</feature>
<keyword evidence="9" id="KW-1185">Reference proteome</keyword>
<keyword evidence="3" id="KW-0862">Zinc</keyword>
<feature type="region of interest" description="Disordered" evidence="5">
    <location>
        <begin position="152"/>
        <end position="248"/>
    </location>
</feature>
<evidence type="ECO:0000256" key="2">
    <source>
        <dbReference type="ARBA" id="ARBA00022771"/>
    </source>
</evidence>
<evidence type="ECO:0000313" key="8">
    <source>
        <dbReference type="EMBL" id="KAG2484103.1"/>
    </source>
</evidence>
<feature type="compositionally biased region" description="Low complexity" evidence="5">
    <location>
        <begin position="165"/>
        <end position="181"/>
    </location>
</feature>
<evidence type="ECO:0000256" key="5">
    <source>
        <dbReference type="SAM" id="MobiDB-lite"/>
    </source>
</evidence>
<feature type="transmembrane region" description="Helical" evidence="6">
    <location>
        <begin position="252"/>
        <end position="273"/>
    </location>
</feature>
<dbReference type="InterPro" id="IPR002893">
    <property type="entry name" value="Znf_MYND"/>
</dbReference>
<organism evidence="8 9">
    <name type="scientific">Edaphochlamys debaryana</name>
    <dbReference type="NCBI Taxonomy" id="47281"/>
    <lineage>
        <taxon>Eukaryota</taxon>
        <taxon>Viridiplantae</taxon>
        <taxon>Chlorophyta</taxon>
        <taxon>core chlorophytes</taxon>
        <taxon>Chlorophyceae</taxon>
        <taxon>CS clade</taxon>
        <taxon>Chlamydomonadales</taxon>
        <taxon>Chlamydomonadales incertae sedis</taxon>
        <taxon>Edaphochlamys</taxon>
    </lineage>
</organism>
<comment type="caution">
    <text evidence="8">The sequence shown here is derived from an EMBL/GenBank/DDBJ whole genome shotgun (WGS) entry which is preliminary data.</text>
</comment>
<feature type="region of interest" description="Disordered" evidence="5">
    <location>
        <begin position="490"/>
        <end position="520"/>
    </location>
</feature>
<feature type="region of interest" description="Disordered" evidence="5">
    <location>
        <begin position="1"/>
        <end position="37"/>
    </location>
</feature>
<feature type="compositionally biased region" description="Polar residues" evidence="5">
    <location>
        <begin position="1"/>
        <end position="10"/>
    </location>
</feature>
<feature type="compositionally biased region" description="Gly residues" evidence="5">
    <location>
        <begin position="504"/>
        <end position="515"/>
    </location>
</feature>
<sequence length="1930" mass="198246">MPSPRTDSITSSAAARGSNGGSGGPASPASGGGDGPAAAAAAAAAAQALALRLEAGLRQSGLLEALSGAVLAAPLPPPVPPGGRLQLTRYTWHLLLIQYNAARLLTQLRASLGPWLEGAAVRYHLVQPRAIRLHRTALEQVAMWRPEPLVTAAESGQAREPDVDGATAAPQGPVGVAAAGPDNACSAGPGPSGAQPTNRQGRTGAAAASAGPAGAAMPGTAGPHGATPANAATSPASPRSTHARSSSRMPSVSAVAAAVLAVCCALEFGLAIATRALSASAHLDAILATIAYATAGAVAWAVTAGMRAAEGRVQLVGHLGTGRPAARSPSVEPPAAANERLLLWPLLQPRALRLHGGPAIQLSEVLRVLVNCAAGAGLDLVLPDYASAVATLAGAAEALGRRAEALGARKGGKPNAHLLEAFMWLQTTVMDRLVHDLPRQEQSANLSGLMTLQGWLLRCLVSPAVLPGCRAQELTFALLLQHGDSSMRQWWQQERERRRQASADGGGAGEPGEGEGPPLRPWPAQEALGVLPIADAGWAALAELGAGADAAEAAALAESRRRLAEVVDWCGVAAIQLITAMLSEAARAVDVESRCGTAGTGSHGESGGTTEQEEAAVSFARYLTRLLCCFACRCSPAALEAAAPQRALAAADHFLERVASTSPAGQDLPDVSFSVMFDMANTLLALASDERLRRLVPGWFWPRPATQPGADACVTAWNVGVLSQGTWAGDADVLSHGALPCYPVAMADLPSGGPFMNACWPDDLDRLGPLVMAAARRSAMERGLFGPGDRQRQWAAAFGDRGGGGGDGSSWPPAALRVCGNPRCDALGAGAECALPLKQCAGCRGVRYCCVGCQQAHWRGGHKAEIANGPPETSAAEFRAILGAQLVGRAVQLVEDVLAYASTTQGRPSPDIKATDSAIADDPSERISALLARLGYDGPSWACWICLHFAAGILSAVSSVVAATRRDGDWVAVAEQLSEPRTFAALAGAARFVRERLWPQAEAAGVEAEPKASTTTPVTKAPGALMLCQTLSASERLGLMSPAQQGCFLLGHLQQTTFTLLGCCKVPTGGEGRQSGASDNHAAASRRLAQRIDTALRCSGLLEALLAAFLAAPLPPPVSPEATNLSLYVERLLLMQFGFVQTPTSVNLGLGPWLSAKAVRHHLTQPQALRLRRTALEQMAMWRPKPPAAAAAAGQEAGRAAASTAGPGGCSSGLGLRSPGAAGPGPSFAAPAVAAGRLWPLLQPRALRLSLGPKLQITETLKLMVICAGGGSLSGGVGSGVLAELLGGQDYAGLCLVLPDFPSAVETLAGAAEALARRAEALAALGVPKGEPKPWISEAVTWLHATVAVRLQFTDDARAAMSTCLPSLLRLQGWLLRAIANRVVLAGCDWTALEMQLTTTRLYLDYSFRTDVVASGRGVWASLCPAQRAAAQEALHLSGWAPALDRALRWAAERGHLSHQDPEALRDGVAAEKFSLPVRLLLPATVAPSVRQWWQQEREQRQQVSSGGAEESGEGEGGGEGPPLRPWPAQEALGVLVTLAKLARREAARMGGAAGEAGGSSAASGPPQLLLGPKSPAFSIATSLLAAQPVADAGWAALAELGAGADAAEAAALAESRRRLGEVVDWCGVAAIQLATALAEEVAVALKAPRTPSGVAVGGGWTPPPIEQTLEHAARLGEVLCSYACRCSPAALAAAAPQRALAALDAVADATRTGKGAGANAAWERISAGLNLQITNAIFVLSSDQRLRHLVPGWYWPGPPAPDVDRCVSTWSVGVLSEEGGGRAVTAGAVPPRPIVRTQSHAGAALANARWPDDLDRLGPLVMAAARRSAMERGLFGPGGRQRQWAAAFGDRGGGGGGGGSWPPVALRVCGNPRCDALGAGAECALPLKQCAGCRGVRYCCVGCQQAHWRGGHKAECGRAGAGAGAEEAG</sequence>
<feature type="region of interest" description="Disordered" evidence="5">
    <location>
        <begin position="1493"/>
        <end position="1527"/>
    </location>
</feature>
<keyword evidence="1" id="KW-0479">Metal-binding</keyword>